<evidence type="ECO:0008006" key="4">
    <source>
        <dbReference type="Google" id="ProtNLM"/>
    </source>
</evidence>
<evidence type="ECO:0000256" key="1">
    <source>
        <dbReference type="SAM" id="SignalP"/>
    </source>
</evidence>
<gene>
    <name evidence="2" type="ORF">ACFFRN_23140</name>
</gene>
<feature type="signal peptide" evidence="1">
    <location>
        <begin position="1"/>
        <end position="20"/>
    </location>
</feature>
<accession>A0ABV5Q1Z1</accession>
<keyword evidence="1" id="KW-0732">Signal</keyword>
<keyword evidence="3" id="KW-1185">Reference proteome</keyword>
<dbReference type="EMBL" id="JBHMCE010000007">
    <property type="protein sequence ID" value="MFB9529512.1"/>
    <property type="molecule type" value="Genomic_DNA"/>
</dbReference>
<protein>
    <recommendedName>
        <fullName evidence="4">Secreted protein</fullName>
    </recommendedName>
</protein>
<sequence>MKRAIVAVLAAGCVAGGAVAVNVAGVGSFVGDRLVSLVLPKSFFPYKCTDDDKRFASSLATLAILDVHPVDAKPYEERDGGCNDDDQLAYAGQSYRLSGSRADVLSFYRKAVTKDGWKPAPKDMGEGCLVKTIDGRKVYLSVGFPHRPVEKHVNDYYVQVSSASDGGGLC</sequence>
<evidence type="ECO:0000313" key="2">
    <source>
        <dbReference type="EMBL" id="MFB9529512.1"/>
    </source>
</evidence>
<dbReference type="RefSeq" id="WP_346128255.1">
    <property type="nucleotide sequence ID" value="NZ_BAAAXC010000015.1"/>
</dbReference>
<evidence type="ECO:0000313" key="3">
    <source>
        <dbReference type="Proteomes" id="UP001589646"/>
    </source>
</evidence>
<dbReference type="Proteomes" id="UP001589646">
    <property type="component" value="Unassembled WGS sequence"/>
</dbReference>
<organism evidence="2 3">
    <name type="scientific">Nonomuraea roseola</name>
    <dbReference type="NCBI Taxonomy" id="46179"/>
    <lineage>
        <taxon>Bacteria</taxon>
        <taxon>Bacillati</taxon>
        <taxon>Actinomycetota</taxon>
        <taxon>Actinomycetes</taxon>
        <taxon>Streptosporangiales</taxon>
        <taxon>Streptosporangiaceae</taxon>
        <taxon>Nonomuraea</taxon>
    </lineage>
</organism>
<feature type="chain" id="PRO_5047223620" description="Secreted protein" evidence="1">
    <location>
        <begin position="21"/>
        <end position="170"/>
    </location>
</feature>
<proteinExistence type="predicted"/>
<reference evidence="2 3" key="1">
    <citation type="submission" date="2024-09" db="EMBL/GenBank/DDBJ databases">
        <authorList>
            <person name="Sun Q."/>
            <person name="Mori K."/>
        </authorList>
    </citation>
    <scope>NUCLEOTIDE SEQUENCE [LARGE SCALE GENOMIC DNA]</scope>
    <source>
        <strain evidence="2 3">JCM 3323</strain>
    </source>
</reference>
<comment type="caution">
    <text evidence="2">The sequence shown here is derived from an EMBL/GenBank/DDBJ whole genome shotgun (WGS) entry which is preliminary data.</text>
</comment>
<name>A0ABV5Q1Z1_9ACTN</name>